<dbReference type="EC" id="3.2.2.-" evidence="5"/>
<dbReference type="CDD" id="cd00540">
    <property type="entry name" value="AAG"/>
    <property type="match status" value="1"/>
</dbReference>
<evidence type="ECO:0000256" key="3">
    <source>
        <dbReference type="ARBA" id="ARBA00022801"/>
    </source>
</evidence>
<gene>
    <name evidence="6" type="ORF">SAMN05444359_1231</name>
</gene>
<reference evidence="7" key="1">
    <citation type="submission" date="2016-10" db="EMBL/GenBank/DDBJ databases">
        <authorList>
            <person name="Varghese N."/>
            <person name="Submissions S."/>
        </authorList>
    </citation>
    <scope>NUCLEOTIDE SEQUENCE [LARGE SCALE GENOMIC DNA]</scope>
    <source>
        <strain evidence="7">DSM 24740</strain>
    </source>
</reference>
<protein>
    <recommendedName>
        <fullName evidence="5">Putative 3-methyladenine DNA glycosylase</fullName>
        <ecNumber evidence="5">3.2.2.-</ecNumber>
    </recommendedName>
</protein>
<dbReference type="InterPro" id="IPR011034">
    <property type="entry name" value="Formyl_transferase-like_C_sf"/>
</dbReference>
<keyword evidence="2 5" id="KW-0227">DNA damage</keyword>
<accession>A0A1H9L4Q5</accession>
<dbReference type="InParanoid" id="A0A1H9L4Q5"/>
<organism evidence="6 7">
    <name type="scientific">Neolewinella agarilytica</name>
    <dbReference type="NCBI Taxonomy" id="478744"/>
    <lineage>
        <taxon>Bacteria</taxon>
        <taxon>Pseudomonadati</taxon>
        <taxon>Bacteroidota</taxon>
        <taxon>Saprospiria</taxon>
        <taxon>Saprospirales</taxon>
        <taxon>Lewinellaceae</taxon>
        <taxon>Neolewinella</taxon>
    </lineage>
</organism>
<dbReference type="Pfam" id="PF02245">
    <property type="entry name" value="Pur_DNA_glyco"/>
    <property type="match status" value="1"/>
</dbReference>
<dbReference type="EMBL" id="FOFB01000023">
    <property type="protein sequence ID" value="SER06481.1"/>
    <property type="molecule type" value="Genomic_DNA"/>
</dbReference>
<evidence type="ECO:0000313" key="7">
    <source>
        <dbReference type="Proteomes" id="UP000199021"/>
    </source>
</evidence>
<dbReference type="STRING" id="478744.SAMN05444359_1231"/>
<proteinExistence type="inferred from homology"/>
<dbReference type="HAMAP" id="MF_00527">
    <property type="entry name" value="3MGH"/>
    <property type="match status" value="1"/>
</dbReference>
<dbReference type="InterPro" id="IPR036995">
    <property type="entry name" value="MPG_sf"/>
</dbReference>
<dbReference type="GO" id="GO:0003677">
    <property type="term" value="F:DNA binding"/>
    <property type="evidence" value="ECO:0007669"/>
    <property type="project" value="InterPro"/>
</dbReference>
<evidence type="ECO:0000256" key="2">
    <source>
        <dbReference type="ARBA" id="ARBA00022763"/>
    </source>
</evidence>
<keyword evidence="3 5" id="KW-0378">Hydrolase</keyword>
<dbReference type="AlphaFoldDB" id="A0A1H9L4Q5"/>
<dbReference type="RefSeq" id="WP_090171335.1">
    <property type="nucleotide sequence ID" value="NZ_FOFB01000023.1"/>
</dbReference>
<dbReference type="SUPFAM" id="SSF50486">
    <property type="entry name" value="FMT C-terminal domain-like"/>
    <property type="match status" value="1"/>
</dbReference>
<name>A0A1H9L4Q5_9BACT</name>
<evidence type="ECO:0000313" key="6">
    <source>
        <dbReference type="EMBL" id="SER06481.1"/>
    </source>
</evidence>
<dbReference type="Gene3D" id="3.10.300.10">
    <property type="entry name" value="Methylpurine-DNA glycosylase (MPG)"/>
    <property type="match status" value="1"/>
</dbReference>
<dbReference type="PANTHER" id="PTHR10429">
    <property type="entry name" value="DNA-3-METHYLADENINE GLYCOSYLASE"/>
    <property type="match status" value="1"/>
</dbReference>
<dbReference type="PANTHER" id="PTHR10429:SF0">
    <property type="entry name" value="DNA-3-METHYLADENINE GLYCOSYLASE"/>
    <property type="match status" value="1"/>
</dbReference>
<dbReference type="NCBIfam" id="TIGR00567">
    <property type="entry name" value="3mg"/>
    <property type="match status" value="1"/>
</dbReference>
<comment type="similarity">
    <text evidence="1 5">Belongs to the DNA glycosylase MPG family.</text>
</comment>
<dbReference type="GO" id="GO:0006284">
    <property type="term" value="P:base-excision repair"/>
    <property type="evidence" value="ECO:0007669"/>
    <property type="project" value="InterPro"/>
</dbReference>
<evidence type="ECO:0000256" key="1">
    <source>
        <dbReference type="ARBA" id="ARBA00009232"/>
    </source>
</evidence>
<dbReference type="Proteomes" id="UP000199021">
    <property type="component" value="Unassembled WGS sequence"/>
</dbReference>
<dbReference type="FunCoup" id="A0A1H9L4Q5">
    <property type="interactions" value="101"/>
</dbReference>
<sequence length="202" mass="22269">MLLSLPDPVQIARALIGAELITTTDGVETAVRITETEAYWAPDDRASHAHGNKRTKRTEVFFHAPGTAYVYLCYGIHEMFNVVTGPEGTPHAVLIRAGEPTRGLSHIMARRKMDRLKPQLSSGPGVLTKALGIDRRLNGVNLLDPEGEVRLDLTGPAVDPAEIIATPRIGIDYAGAPWVSKPWRFYRRGTTFVSQLNAFKKR</sequence>
<dbReference type="OrthoDB" id="9794313at2"/>
<keyword evidence="4 5" id="KW-0234">DNA repair</keyword>
<evidence type="ECO:0000256" key="5">
    <source>
        <dbReference type="HAMAP-Rule" id="MF_00527"/>
    </source>
</evidence>
<keyword evidence="7" id="KW-1185">Reference proteome</keyword>
<evidence type="ECO:0000256" key="4">
    <source>
        <dbReference type="ARBA" id="ARBA00023204"/>
    </source>
</evidence>
<dbReference type="FunFam" id="3.10.300.10:FF:000001">
    <property type="entry name" value="Putative 3-methyladenine DNA glycosylase"/>
    <property type="match status" value="1"/>
</dbReference>
<dbReference type="InterPro" id="IPR003180">
    <property type="entry name" value="MPG"/>
</dbReference>
<dbReference type="GO" id="GO:0003905">
    <property type="term" value="F:alkylbase DNA N-glycosylase activity"/>
    <property type="evidence" value="ECO:0007669"/>
    <property type="project" value="InterPro"/>
</dbReference>